<sequence length="89" mass="10125">MAVVAYADDTTWVVPNKQVIEKTLSIANEFFYINNIQINVKKSNLIVFNPKTKVEERSITFGSDSISDKKPHNITRLLGNDKVDELVKE</sequence>
<comment type="caution">
    <text evidence="1">The sequence shown here is derived from an EMBL/GenBank/DDBJ whole genome shotgun (WGS) entry which is preliminary data.</text>
</comment>
<organism evidence="1 2">
    <name type="scientific">Gigaspora margarita</name>
    <dbReference type="NCBI Taxonomy" id="4874"/>
    <lineage>
        <taxon>Eukaryota</taxon>
        <taxon>Fungi</taxon>
        <taxon>Fungi incertae sedis</taxon>
        <taxon>Mucoromycota</taxon>
        <taxon>Glomeromycotina</taxon>
        <taxon>Glomeromycetes</taxon>
        <taxon>Diversisporales</taxon>
        <taxon>Gigasporaceae</taxon>
        <taxon>Gigaspora</taxon>
    </lineage>
</organism>
<name>A0ABN7VT48_GIGMA</name>
<keyword evidence="2" id="KW-1185">Reference proteome</keyword>
<reference evidence="1 2" key="1">
    <citation type="submission" date="2021-06" db="EMBL/GenBank/DDBJ databases">
        <authorList>
            <person name="Kallberg Y."/>
            <person name="Tangrot J."/>
            <person name="Rosling A."/>
        </authorList>
    </citation>
    <scope>NUCLEOTIDE SEQUENCE [LARGE SCALE GENOMIC DNA]</scope>
    <source>
        <strain evidence="1 2">120-4 pot B 10/14</strain>
    </source>
</reference>
<dbReference type="Proteomes" id="UP000789901">
    <property type="component" value="Unassembled WGS sequence"/>
</dbReference>
<protein>
    <submittedName>
        <fullName evidence="1">1252_t:CDS:1</fullName>
    </submittedName>
</protein>
<evidence type="ECO:0000313" key="1">
    <source>
        <dbReference type="EMBL" id="CAG8797372.1"/>
    </source>
</evidence>
<proteinExistence type="predicted"/>
<gene>
    <name evidence="1" type="ORF">GMARGA_LOCUS22376</name>
</gene>
<accession>A0ABN7VT48</accession>
<dbReference type="EMBL" id="CAJVQB010021550">
    <property type="protein sequence ID" value="CAG8797372.1"/>
    <property type="molecule type" value="Genomic_DNA"/>
</dbReference>
<evidence type="ECO:0000313" key="2">
    <source>
        <dbReference type="Proteomes" id="UP000789901"/>
    </source>
</evidence>
<feature type="non-terminal residue" evidence="1">
    <location>
        <position position="89"/>
    </location>
</feature>